<dbReference type="EMBL" id="JAIWYP010000002">
    <property type="protein sequence ID" value="KAH3861260.1"/>
    <property type="molecule type" value="Genomic_DNA"/>
</dbReference>
<accession>A0A9D4LM11</accession>
<evidence type="ECO:0000313" key="2">
    <source>
        <dbReference type="Proteomes" id="UP000828390"/>
    </source>
</evidence>
<keyword evidence="2" id="KW-1185">Reference proteome</keyword>
<reference evidence="1" key="2">
    <citation type="submission" date="2020-11" db="EMBL/GenBank/DDBJ databases">
        <authorList>
            <person name="McCartney M.A."/>
            <person name="Auch B."/>
            <person name="Kono T."/>
            <person name="Mallez S."/>
            <person name="Becker A."/>
            <person name="Gohl D.M."/>
            <person name="Silverstein K.A.T."/>
            <person name="Koren S."/>
            <person name="Bechman K.B."/>
            <person name="Herman A."/>
            <person name="Abrahante J.E."/>
            <person name="Garbe J."/>
        </authorList>
    </citation>
    <scope>NUCLEOTIDE SEQUENCE</scope>
    <source>
        <strain evidence="1">Duluth1</strain>
        <tissue evidence="1">Whole animal</tissue>
    </source>
</reference>
<protein>
    <submittedName>
        <fullName evidence="1">Uncharacterized protein</fullName>
    </submittedName>
</protein>
<gene>
    <name evidence="1" type="ORF">DPMN_024187</name>
</gene>
<evidence type="ECO:0000313" key="1">
    <source>
        <dbReference type="EMBL" id="KAH3861260.1"/>
    </source>
</evidence>
<sequence length="72" mass="8588">MLLKFVNSTYMQYEWTAQDELPYATGSSCAVIHLCIHPQLHRRFPLIYRAYPYPRISLCRLFSQFLSLYPDI</sequence>
<organism evidence="1 2">
    <name type="scientific">Dreissena polymorpha</name>
    <name type="common">Zebra mussel</name>
    <name type="synonym">Mytilus polymorpha</name>
    <dbReference type="NCBI Taxonomy" id="45954"/>
    <lineage>
        <taxon>Eukaryota</taxon>
        <taxon>Metazoa</taxon>
        <taxon>Spiralia</taxon>
        <taxon>Lophotrochozoa</taxon>
        <taxon>Mollusca</taxon>
        <taxon>Bivalvia</taxon>
        <taxon>Autobranchia</taxon>
        <taxon>Heteroconchia</taxon>
        <taxon>Euheterodonta</taxon>
        <taxon>Imparidentia</taxon>
        <taxon>Neoheterodontei</taxon>
        <taxon>Myida</taxon>
        <taxon>Dreissenoidea</taxon>
        <taxon>Dreissenidae</taxon>
        <taxon>Dreissena</taxon>
    </lineage>
</organism>
<dbReference type="AlphaFoldDB" id="A0A9D4LM11"/>
<name>A0A9D4LM11_DREPO</name>
<comment type="caution">
    <text evidence="1">The sequence shown here is derived from an EMBL/GenBank/DDBJ whole genome shotgun (WGS) entry which is preliminary data.</text>
</comment>
<reference evidence="1" key="1">
    <citation type="journal article" date="2019" name="bioRxiv">
        <title>The Genome of the Zebra Mussel, Dreissena polymorpha: A Resource for Invasive Species Research.</title>
        <authorList>
            <person name="McCartney M.A."/>
            <person name="Auch B."/>
            <person name="Kono T."/>
            <person name="Mallez S."/>
            <person name="Zhang Y."/>
            <person name="Obille A."/>
            <person name="Becker A."/>
            <person name="Abrahante J.E."/>
            <person name="Garbe J."/>
            <person name="Badalamenti J.P."/>
            <person name="Herman A."/>
            <person name="Mangelson H."/>
            <person name="Liachko I."/>
            <person name="Sullivan S."/>
            <person name="Sone E.D."/>
            <person name="Koren S."/>
            <person name="Silverstein K.A.T."/>
            <person name="Beckman K.B."/>
            <person name="Gohl D.M."/>
        </authorList>
    </citation>
    <scope>NUCLEOTIDE SEQUENCE</scope>
    <source>
        <strain evidence="1">Duluth1</strain>
        <tissue evidence="1">Whole animal</tissue>
    </source>
</reference>
<proteinExistence type="predicted"/>
<dbReference type="Proteomes" id="UP000828390">
    <property type="component" value="Unassembled WGS sequence"/>
</dbReference>